<name>A0A5M6I4F6_9HYPH</name>
<evidence type="ECO:0000259" key="2">
    <source>
        <dbReference type="SMART" id="SM00460"/>
    </source>
</evidence>
<dbReference type="Proteomes" id="UP000323886">
    <property type="component" value="Unassembled WGS sequence"/>
</dbReference>
<dbReference type="SMART" id="SM00460">
    <property type="entry name" value="TGc"/>
    <property type="match status" value="1"/>
</dbReference>
<dbReference type="OrthoDB" id="9804023at2"/>
<feature type="compositionally biased region" description="Polar residues" evidence="1">
    <location>
        <begin position="271"/>
        <end position="283"/>
    </location>
</feature>
<dbReference type="PANTHER" id="PTHR33490">
    <property type="entry name" value="BLR5614 PROTEIN-RELATED"/>
    <property type="match status" value="1"/>
</dbReference>
<accession>A0A5M6I4F6</accession>
<dbReference type="SUPFAM" id="SSF54001">
    <property type="entry name" value="Cysteine proteinases"/>
    <property type="match status" value="1"/>
</dbReference>
<dbReference type="EMBL" id="VWPL01000005">
    <property type="protein sequence ID" value="KAA5602695.1"/>
    <property type="molecule type" value="Genomic_DNA"/>
</dbReference>
<feature type="region of interest" description="Disordered" evidence="1">
    <location>
        <begin position="253"/>
        <end position="283"/>
    </location>
</feature>
<proteinExistence type="predicted"/>
<dbReference type="InterPro" id="IPR038765">
    <property type="entry name" value="Papain-like_cys_pep_sf"/>
</dbReference>
<dbReference type="RefSeq" id="WP_150096425.1">
    <property type="nucleotide sequence ID" value="NZ_VWPL01000005.1"/>
</dbReference>
<organism evidence="3 4">
    <name type="scientific">Blastochloris sulfoviridis</name>
    <dbReference type="NCBI Taxonomy" id="50712"/>
    <lineage>
        <taxon>Bacteria</taxon>
        <taxon>Pseudomonadati</taxon>
        <taxon>Pseudomonadota</taxon>
        <taxon>Alphaproteobacteria</taxon>
        <taxon>Hyphomicrobiales</taxon>
        <taxon>Blastochloridaceae</taxon>
        <taxon>Blastochloris</taxon>
    </lineage>
</organism>
<sequence length="283" mass="30999">MRICISHETRYRYEQPVNGLTQILRLAPRNHDGQYVVDWRIEVSADCRLERHEDAFGNLTDTFSVQGHLDQLSVLVAGEVETENSHGVVRGTVERLPPSLFLRETDLTRADPAIEAFALDIAASSEPAILSRLHTLLTRLNEDMVYDGDPTHAATTAAEAFALKRGVCQDITHIFIAAARRIGIPARYIAGYYYGGNEADQAEASHAWAEAFVPDLGWVGFDATNGICITDAHVRVAMGLDYLGAAPMRGSRRGGDGESLSVEVHVGQSPVPAQSQMQRQSQS</sequence>
<comment type="caution">
    <text evidence="3">The sequence shown here is derived from an EMBL/GenBank/DDBJ whole genome shotgun (WGS) entry which is preliminary data.</text>
</comment>
<evidence type="ECO:0000313" key="3">
    <source>
        <dbReference type="EMBL" id="KAA5602695.1"/>
    </source>
</evidence>
<evidence type="ECO:0000313" key="4">
    <source>
        <dbReference type="Proteomes" id="UP000323886"/>
    </source>
</evidence>
<dbReference type="Pfam" id="PF01841">
    <property type="entry name" value="Transglut_core"/>
    <property type="match status" value="1"/>
</dbReference>
<feature type="domain" description="Transglutaminase-like" evidence="2">
    <location>
        <begin position="160"/>
        <end position="225"/>
    </location>
</feature>
<dbReference type="InterPro" id="IPR013589">
    <property type="entry name" value="Bac_transglu_N"/>
</dbReference>
<dbReference type="Pfam" id="PF08379">
    <property type="entry name" value="Bact_transglu_N"/>
    <property type="match status" value="1"/>
</dbReference>
<keyword evidence="4" id="KW-1185">Reference proteome</keyword>
<dbReference type="InterPro" id="IPR002931">
    <property type="entry name" value="Transglutaminase-like"/>
</dbReference>
<evidence type="ECO:0000256" key="1">
    <source>
        <dbReference type="SAM" id="MobiDB-lite"/>
    </source>
</evidence>
<dbReference type="PANTHER" id="PTHR33490:SF6">
    <property type="entry name" value="SLL1049 PROTEIN"/>
    <property type="match status" value="1"/>
</dbReference>
<reference evidence="3 4" key="1">
    <citation type="submission" date="2019-09" db="EMBL/GenBank/DDBJ databases">
        <title>Draft Whole-Genome sequence of Blastochloris sulfoviridis DSM 729.</title>
        <authorList>
            <person name="Meyer T.E."/>
            <person name="Kyndt J.A."/>
        </authorList>
    </citation>
    <scope>NUCLEOTIDE SEQUENCE [LARGE SCALE GENOMIC DNA]</scope>
    <source>
        <strain evidence="3 4">DSM 729</strain>
    </source>
</reference>
<protein>
    <submittedName>
        <fullName evidence="3">Transglutaminase family protein</fullName>
    </submittedName>
</protein>
<dbReference type="AlphaFoldDB" id="A0A5M6I4F6"/>
<dbReference type="Gene3D" id="3.10.620.30">
    <property type="match status" value="1"/>
</dbReference>
<gene>
    <name evidence="3" type="ORF">F1193_04215</name>
</gene>